<evidence type="ECO:0000256" key="6">
    <source>
        <dbReference type="ARBA" id="ARBA00023002"/>
    </source>
</evidence>
<protein>
    <submittedName>
        <fullName evidence="10">2,3-dihydroxybiphenyl 1,2-dioxygenase</fullName>
    </submittedName>
</protein>
<evidence type="ECO:0000256" key="4">
    <source>
        <dbReference type="ARBA" id="ARBA00022797"/>
    </source>
</evidence>
<accession>G6EGK1</accession>
<feature type="domain" description="VOC" evidence="9">
    <location>
        <begin position="150"/>
        <end position="271"/>
    </location>
</feature>
<dbReference type="PROSITE" id="PS51819">
    <property type="entry name" value="VOC"/>
    <property type="match status" value="2"/>
</dbReference>
<dbReference type="CDD" id="cd07237">
    <property type="entry name" value="BphC1-RGP6_C_like"/>
    <property type="match status" value="1"/>
</dbReference>
<keyword evidence="6 8" id="KW-0560">Oxidoreductase</keyword>
<reference evidence="10 11" key="1">
    <citation type="journal article" date="2012" name="J. Bacteriol.">
        <title>Genome sequence of benzo(a)pyrene-degrading bacterium Novosphingobium pentaromativorans US6-1.</title>
        <authorList>
            <person name="Luo Y.R."/>
            <person name="Kang S.G."/>
            <person name="Kim S.J."/>
            <person name="Kim M.R."/>
            <person name="Li N."/>
            <person name="Lee J.H."/>
            <person name="Kwon K.K."/>
        </authorList>
    </citation>
    <scope>NUCLEOTIDE SEQUENCE [LARGE SCALE GENOMIC DNA]</scope>
    <source>
        <strain evidence="10 11">US6-1</strain>
    </source>
</reference>
<dbReference type="PATRIC" id="fig|1088721.3.peg.3384"/>
<dbReference type="InterPro" id="IPR000486">
    <property type="entry name" value="Xdiol_ring_cleave_dOase_1/2"/>
</dbReference>
<dbReference type="EMBL" id="AGFM01000055">
    <property type="protein sequence ID" value="EHJ59548.1"/>
    <property type="molecule type" value="Genomic_DNA"/>
</dbReference>
<name>G6EGK1_9SPHN</name>
<dbReference type="InterPro" id="IPR037523">
    <property type="entry name" value="VOC_core"/>
</dbReference>
<evidence type="ECO:0000256" key="8">
    <source>
        <dbReference type="RuleBase" id="RU000683"/>
    </source>
</evidence>
<evidence type="ECO:0000259" key="9">
    <source>
        <dbReference type="PROSITE" id="PS51819"/>
    </source>
</evidence>
<dbReference type="GO" id="GO:0051213">
    <property type="term" value="F:dioxygenase activity"/>
    <property type="evidence" value="ECO:0007669"/>
    <property type="project" value="UniProtKB-KW"/>
</dbReference>
<keyword evidence="11" id="KW-1185">Reference proteome</keyword>
<dbReference type="GO" id="GO:0008198">
    <property type="term" value="F:ferrous iron binding"/>
    <property type="evidence" value="ECO:0007669"/>
    <property type="project" value="InterPro"/>
</dbReference>
<sequence length="301" mass="33887">MYGKMVQITELGYLGLNITDVEAWKEFATQVLGMEWLDEGDGDRFYLRMDDWHHRITLHVTDEDDMAYLGLRVAGGGELAAMQQQLTEMGVAYSVGSAEECAERFVLGLLKLEDPYGNPIEVFHGPQVDAHKPFYPGRRMHGKFATGTGGIGHVIIRSEDADVSEKFYNELFGFRGTVEYHQPSPAGVRKPYFMHCNDRDHSIAFGLGPMKKRINHLMVEATDIDDVGMTHQIVHERDVPLAISLGKHSNDRMLSFYMVNPSGWMIEYGAGARTAQHQTEYYVSDVWGHEFLPPAIKVMGG</sequence>
<dbReference type="InterPro" id="IPR004360">
    <property type="entry name" value="Glyas_Fos-R_dOase_dom"/>
</dbReference>
<dbReference type="Pfam" id="PF00903">
    <property type="entry name" value="Glyoxalase"/>
    <property type="match status" value="1"/>
</dbReference>
<comment type="caution">
    <text evidence="10">The sequence shown here is derived from an EMBL/GenBank/DDBJ whole genome shotgun (WGS) entry which is preliminary data.</text>
</comment>
<organism evidence="10 11">
    <name type="scientific">Novosphingobium pentaromativorans US6-1</name>
    <dbReference type="NCBI Taxonomy" id="1088721"/>
    <lineage>
        <taxon>Bacteria</taxon>
        <taxon>Pseudomonadati</taxon>
        <taxon>Pseudomonadota</taxon>
        <taxon>Alphaproteobacteria</taxon>
        <taxon>Sphingomonadales</taxon>
        <taxon>Sphingomonadaceae</taxon>
        <taxon>Novosphingobium</taxon>
    </lineage>
</organism>
<keyword evidence="3" id="KW-0479">Metal-binding</keyword>
<dbReference type="InterPro" id="IPR029068">
    <property type="entry name" value="Glyas_Bleomycin-R_OHBP_Dase"/>
</dbReference>
<dbReference type="PROSITE" id="PS00082">
    <property type="entry name" value="EXTRADIOL_DIOXYGENAS"/>
    <property type="match status" value="1"/>
</dbReference>
<dbReference type="Proteomes" id="UP000004030">
    <property type="component" value="Unassembled WGS sequence"/>
</dbReference>
<evidence type="ECO:0000256" key="7">
    <source>
        <dbReference type="ARBA" id="ARBA00023004"/>
    </source>
</evidence>
<keyword evidence="7 8" id="KW-0408">Iron</keyword>
<feature type="domain" description="VOC" evidence="9">
    <location>
        <begin position="10"/>
        <end position="125"/>
    </location>
</feature>
<evidence type="ECO:0000256" key="5">
    <source>
        <dbReference type="ARBA" id="ARBA00022964"/>
    </source>
</evidence>
<evidence type="ECO:0000256" key="2">
    <source>
        <dbReference type="ARBA" id="ARBA00008784"/>
    </source>
</evidence>
<evidence type="ECO:0000313" key="10">
    <source>
        <dbReference type="EMBL" id="EHJ59548.1"/>
    </source>
</evidence>
<comment type="cofactor">
    <cofactor evidence="1 8">
        <name>Fe(2+)</name>
        <dbReference type="ChEBI" id="CHEBI:29033"/>
    </cofactor>
</comment>
<evidence type="ECO:0000256" key="1">
    <source>
        <dbReference type="ARBA" id="ARBA00001954"/>
    </source>
</evidence>
<evidence type="ECO:0000256" key="3">
    <source>
        <dbReference type="ARBA" id="ARBA00022723"/>
    </source>
</evidence>
<keyword evidence="5 8" id="KW-0223">Dioxygenase</keyword>
<proteinExistence type="inferred from homology"/>
<comment type="similarity">
    <text evidence="2 8">Belongs to the extradiol ring-cleavage dioxygenase family.</text>
</comment>
<dbReference type="SUPFAM" id="SSF54593">
    <property type="entry name" value="Glyoxalase/Bleomycin resistance protein/Dihydroxybiphenyl dioxygenase"/>
    <property type="match status" value="1"/>
</dbReference>
<dbReference type="Gene3D" id="3.10.180.10">
    <property type="entry name" value="2,3-Dihydroxybiphenyl 1,2-Dioxygenase, domain 1"/>
    <property type="match status" value="2"/>
</dbReference>
<gene>
    <name evidence="10" type="ORF">NSU_3431</name>
</gene>
<dbReference type="Pfam" id="PF22632">
    <property type="entry name" value="BphC_D1"/>
    <property type="match status" value="1"/>
</dbReference>
<dbReference type="eggNOG" id="COG0346">
    <property type="taxonomic scope" value="Bacteria"/>
</dbReference>
<dbReference type="CDD" id="cd07252">
    <property type="entry name" value="BphC1-RGP6_N_like"/>
    <property type="match status" value="1"/>
</dbReference>
<dbReference type="AlphaFoldDB" id="G6EGK1"/>
<keyword evidence="4 8" id="KW-0058">Aromatic hydrocarbons catabolism</keyword>
<evidence type="ECO:0000313" key="11">
    <source>
        <dbReference type="Proteomes" id="UP000004030"/>
    </source>
</evidence>